<dbReference type="Gene3D" id="3.40.1160.10">
    <property type="entry name" value="Acetylglutamate kinase-like"/>
    <property type="match status" value="1"/>
</dbReference>
<sequence length="62" mass="6777">MTVVIMKFGGSCLKDNTAFNKIYNITNIYKNDKKIYVASAFSGITDILLNTAPKLAIAFASL</sequence>
<dbReference type="InterPro" id="IPR036393">
    <property type="entry name" value="AceGlu_kinase-like_sf"/>
</dbReference>
<dbReference type="AlphaFoldDB" id="X1CZ68"/>
<name>X1CZ68_9ZZZZ</name>
<dbReference type="InterPro" id="IPR018042">
    <property type="entry name" value="Aspartate_kinase_CS"/>
</dbReference>
<proteinExistence type="predicted"/>
<dbReference type="GO" id="GO:0008652">
    <property type="term" value="P:amino acid biosynthetic process"/>
    <property type="evidence" value="ECO:0007669"/>
    <property type="project" value="InterPro"/>
</dbReference>
<evidence type="ECO:0000313" key="1">
    <source>
        <dbReference type="EMBL" id="GAG89491.1"/>
    </source>
</evidence>
<dbReference type="EMBL" id="BART01011911">
    <property type="protein sequence ID" value="GAG89491.1"/>
    <property type="molecule type" value="Genomic_DNA"/>
</dbReference>
<comment type="caution">
    <text evidence="1">The sequence shown here is derived from an EMBL/GenBank/DDBJ whole genome shotgun (WGS) entry which is preliminary data.</text>
</comment>
<gene>
    <name evidence="1" type="ORF">S01H4_25127</name>
</gene>
<dbReference type="SUPFAM" id="SSF53633">
    <property type="entry name" value="Carbamate kinase-like"/>
    <property type="match status" value="1"/>
</dbReference>
<protein>
    <recommendedName>
        <fullName evidence="2">Aspartate/glutamate/uridylate kinase domain-containing protein</fullName>
    </recommendedName>
</protein>
<reference evidence="1" key="1">
    <citation type="journal article" date="2014" name="Front. Microbiol.">
        <title>High frequency of phylogenetically diverse reductive dehalogenase-homologous genes in deep subseafloor sedimentary metagenomes.</title>
        <authorList>
            <person name="Kawai M."/>
            <person name="Futagami T."/>
            <person name="Toyoda A."/>
            <person name="Takaki Y."/>
            <person name="Nishi S."/>
            <person name="Hori S."/>
            <person name="Arai W."/>
            <person name="Tsubouchi T."/>
            <person name="Morono Y."/>
            <person name="Uchiyama I."/>
            <person name="Ito T."/>
            <person name="Fujiyama A."/>
            <person name="Inagaki F."/>
            <person name="Takami H."/>
        </authorList>
    </citation>
    <scope>NUCLEOTIDE SEQUENCE</scope>
    <source>
        <strain evidence="1">Expedition CK06-06</strain>
    </source>
</reference>
<accession>X1CZ68</accession>
<dbReference type="GO" id="GO:0004072">
    <property type="term" value="F:aspartate kinase activity"/>
    <property type="evidence" value="ECO:0007669"/>
    <property type="project" value="InterPro"/>
</dbReference>
<evidence type="ECO:0008006" key="2">
    <source>
        <dbReference type="Google" id="ProtNLM"/>
    </source>
</evidence>
<organism evidence="1">
    <name type="scientific">marine sediment metagenome</name>
    <dbReference type="NCBI Taxonomy" id="412755"/>
    <lineage>
        <taxon>unclassified sequences</taxon>
        <taxon>metagenomes</taxon>
        <taxon>ecological metagenomes</taxon>
    </lineage>
</organism>
<dbReference type="PROSITE" id="PS00324">
    <property type="entry name" value="ASPARTOKINASE"/>
    <property type="match status" value="1"/>
</dbReference>